<dbReference type="Pfam" id="PF08879">
    <property type="entry name" value="WRC"/>
    <property type="match status" value="1"/>
</dbReference>
<dbReference type="Gene3D" id="2.60.120.650">
    <property type="entry name" value="Cupin"/>
    <property type="match status" value="1"/>
</dbReference>
<comment type="caution">
    <text evidence="9">The sequence shown here is derived from an EMBL/GenBank/DDBJ whole genome shotgun (WGS) entry which is preliminary data.</text>
</comment>
<keyword evidence="3" id="KW-0479">Metal-binding</keyword>
<accession>A0ABQ8HXE1</accession>
<dbReference type="InterPro" id="IPR014977">
    <property type="entry name" value="WRC_dom"/>
</dbReference>
<keyword evidence="10" id="KW-1185">Reference proteome</keyword>
<evidence type="ECO:0000256" key="4">
    <source>
        <dbReference type="ARBA" id="ARBA00023242"/>
    </source>
</evidence>
<dbReference type="EMBL" id="JAFEMO010000006">
    <property type="protein sequence ID" value="KAH7569013.1"/>
    <property type="molecule type" value="Genomic_DNA"/>
</dbReference>
<dbReference type="PANTHER" id="PTHR12549">
    <property type="entry name" value="JMJC DOMAIN-CONTAINING HISTONE DEMETHYLATION PROTEIN"/>
    <property type="match status" value="1"/>
</dbReference>
<comment type="caution">
    <text evidence="5">Lacks conserved residue(s) required for the propagation of feature annotation.</text>
</comment>
<evidence type="ECO:0000259" key="8">
    <source>
        <dbReference type="PROSITE" id="PS51667"/>
    </source>
</evidence>
<evidence type="ECO:0000256" key="5">
    <source>
        <dbReference type="PROSITE-ProRule" id="PRU01002"/>
    </source>
</evidence>
<dbReference type="InterPro" id="IPR045109">
    <property type="entry name" value="LSDs-like"/>
</dbReference>
<dbReference type="Pfam" id="PF02373">
    <property type="entry name" value="JmjC"/>
    <property type="match status" value="1"/>
</dbReference>
<dbReference type="PANTHER" id="PTHR12549:SF42">
    <property type="entry name" value="LYSINE-SPECIFIC DEMETHYLASE JMJ28"/>
    <property type="match status" value="1"/>
</dbReference>
<feature type="domain" description="WRC" evidence="8">
    <location>
        <begin position="9"/>
        <end position="55"/>
    </location>
</feature>
<organism evidence="9 10">
    <name type="scientific">Xanthoceras sorbifolium</name>
    <dbReference type="NCBI Taxonomy" id="99658"/>
    <lineage>
        <taxon>Eukaryota</taxon>
        <taxon>Viridiplantae</taxon>
        <taxon>Streptophyta</taxon>
        <taxon>Embryophyta</taxon>
        <taxon>Tracheophyta</taxon>
        <taxon>Spermatophyta</taxon>
        <taxon>Magnoliopsida</taxon>
        <taxon>eudicotyledons</taxon>
        <taxon>Gunneridae</taxon>
        <taxon>Pentapetalae</taxon>
        <taxon>rosids</taxon>
        <taxon>malvids</taxon>
        <taxon>Sapindales</taxon>
        <taxon>Sapindaceae</taxon>
        <taxon>Xanthoceroideae</taxon>
        <taxon>Xanthoceras</taxon>
    </lineage>
</organism>
<dbReference type="SMART" id="SM00558">
    <property type="entry name" value="JmjC"/>
    <property type="match status" value="1"/>
</dbReference>
<evidence type="ECO:0000259" key="7">
    <source>
        <dbReference type="PROSITE" id="PS51184"/>
    </source>
</evidence>
<dbReference type="SUPFAM" id="SSF51197">
    <property type="entry name" value="Clavaminate synthase-like"/>
    <property type="match status" value="1"/>
</dbReference>
<dbReference type="PROSITE" id="PS51667">
    <property type="entry name" value="WRC"/>
    <property type="match status" value="1"/>
</dbReference>
<evidence type="ECO:0000256" key="6">
    <source>
        <dbReference type="SAM" id="MobiDB-lite"/>
    </source>
</evidence>
<dbReference type="InterPro" id="IPR003347">
    <property type="entry name" value="JmjC_dom"/>
</dbReference>
<comment type="subcellular location">
    <subcellularLocation>
        <location evidence="1">Nucleus</location>
    </subcellularLocation>
</comment>
<protein>
    <recommendedName>
        <fullName evidence="11">Lysine-specific demethylase JMJ25</fullName>
    </recommendedName>
</protein>
<sequence>MQEEEEAALPDHLRCKRTDGRQWRCNRRVMEDKKLCEVHYIQGRHRQYRRKVPESLKLQRKDKKVFKVQQSPEIRARKRRRLRKKKKGMIGESEALDEAVKKMKLKRGDLQLELIRMVVKREVEKRKKRKSGDFEDDEDDGSNSDSDTETEFTRELPNGLMAVSSICSGANSDNAGTSCAVKIGAEPAMVTRRRFRSKNIEPTPIGTVQAVPYKKDVVSLRRWKRCHWCRKRGRNLIQCSSCQKLFYCVDCVKERYEIFIFIESCEITQCSNENRYFNTQEDVKKACPVCRGSCSCKVCSSSGYRGADYKDLLREKTEVDKVLQFHYLICMLLPVLRQINQEQSTEVEIEAKIKGIGNDFRVKLHSEIPPEAFSNVFPCVTGQKPSEVQIQQAEFNCNRQCFCNSCKTSIVDFHRSCANCSYTLCLSCSRDILRGSLSGSVRALVCNCPDGRKACTSGVLLSEKKSLSTFKQTHGRKNFDSSALLPSWTAPDGSSDIPCPPMEFGGCGDRLLYLRCVFPLSWTKDLEVSAEQIVGCYELPETIDTFSCCSLCLEMDHEASGIKQLQEAAMRENSNDNFLYHPTLMDIHGDKLEHFQKHWCKGHPVIVQNVLQGTSELSWDPIVMFCTYLKNNLKKSEKDEEALQDTRCLDWFEVEIGIKQLFLGSLRGQKRVDRCDEKLKLKGWLSSHLFQEQFPAHYTEIIRGLPLPAYMDPKSGLLNIASKMLQQTPGPDLGPCIYMSYGSGEELVQADSVTKLCYDLCDVVNILAHATDVPVSTKQLNNIRELMKMHQVQDQRESLEVALEQKMANKVKGKSSLDGENKEEVGLRDIVGEEVTTCKAGDLFLEDRHKCQDRDSDSDTDCSIPCCGTTQSSKPFERRKLDVDNSSNFRKGRLAESCGAQWDVFRRQDVPKLIEYLRRHSNEFAQANGFRKHVVHPILDQNFFLDSTHIMRLKEEFEIEPWTFEQHVGEAVIIPAGCPYQIRNLKSCVNVVLDFVSPENVTECIKLVDELRLLPNGHKAKANKLEVEKMALYSISTAVKEIRELTCAG</sequence>
<keyword evidence="4" id="KW-0539">Nucleus</keyword>
<reference evidence="9 10" key="1">
    <citation type="submission" date="2021-02" db="EMBL/GenBank/DDBJ databases">
        <title>Plant Genome Project.</title>
        <authorList>
            <person name="Zhang R.-G."/>
        </authorList>
    </citation>
    <scope>NUCLEOTIDE SEQUENCE [LARGE SCALE GENOMIC DNA]</scope>
    <source>
        <tissue evidence="9">Leaves</tissue>
    </source>
</reference>
<feature type="domain" description="JmjC" evidence="7">
    <location>
        <begin position="709"/>
        <end position="1012"/>
    </location>
</feature>
<evidence type="ECO:0000256" key="2">
    <source>
        <dbReference type="ARBA" id="ARBA00006801"/>
    </source>
</evidence>
<feature type="compositionally biased region" description="Acidic residues" evidence="6">
    <location>
        <begin position="134"/>
        <end position="150"/>
    </location>
</feature>
<evidence type="ECO:0000256" key="3">
    <source>
        <dbReference type="ARBA" id="ARBA00022723"/>
    </source>
</evidence>
<name>A0ABQ8HXE1_9ROSI</name>
<feature type="region of interest" description="Disordered" evidence="6">
    <location>
        <begin position="126"/>
        <end position="152"/>
    </location>
</feature>
<dbReference type="PROSITE" id="PS51184">
    <property type="entry name" value="JMJC"/>
    <property type="match status" value="1"/>
</dbReference>
<comment type="similarity">
    <text evidence="2">Belongs to the JARID1 histone demethylase family.</text>
</comment>
<gene>
    <name evidence="9" type="ORF">JRO89_XS06G0088900</name>
</gene>
<evidence type="ECO:0008006" key="11">
    <source>
        <dbReference type="Google" id="ProtNLM"/>
    </source>
</evidence>
<dbReference type="Proteomes" id="UP000827721">
    <property type="component" value="Unassembled WGS sequence"/>
</dbReference>
<evidence type="ECO:0000313" key="10">
    <source>
        <dbReference type="Proteomes" id="UP000827721"/>
    </source>
</evidence>
<evidence type="ECO:0000313" key="9">
    <source>
        <dbReference type="EMBL" id="KAH7569013.1"/>
    </source>
</evidence>
<evidence type="ECO:0000256" key="1">
    <source>
        <dbReference type="ARBA" id="ARBA00004123"/>
    </source>
</evidence>
<proteinExistence type="inferred from homology"/>